<evidence type="ECO:0000313" key="3">
    <source>
        <dbReference type="Proteomes" id="UP000011115"/>
    </source>
</evidence>
<feature type="region of interest" description="Disordered" evidence="1">
    <location>
        <begin position="1"/>
        <end position="149"/>
    </location>
</feature>
<proteinExistence type="predicted"/>
<dbReference type="Proteomes" id="UP000011115">
    <property type="component" value="Unassembled WGS sequence"/>
</dbReference>
<protein>
    <recommendedName>
        <fullName evidence="4">Integrase core domain containing protein</fullName>
    </recommendedName>
</protein>
<organism evidence="2 3">
    <name type="scientific">Solanum tuberosum</name>
    <name type="common">Potato</name>
    <dbReference type="NCBI Taxonomy" id="4113"/>
    <lineage>
        <taxon>Eukaryota</taxon>
        <taxon>Viridiplantae</taxon>
        <taxon>Streptophyta</taxon>
        <taxon>Embryophyta</taxon>
        <taxon>Tracheophyta</taxon>
        <taxon>Spermatophyta</taxon>
        <taxon>Magnoliopsida</taxon>
        <taxon>eudicotyledons</taxon>
        <taxon>Gunneridae</taxon>
        <taxon>Pentapetalae</taxon>
        <taxon>asterids</taxon>
        <taxon>lamiids</taxon>
        <taxon>Solanales</taxon>
        <taxon>Solanaceae</taxon>
        <taxon>Solanoideae</taxon>
        <taxon>Solaneae</taxon>
        <taxon>Solanum</taxon>
    </lineage>
</organism>
<evidence type="ECO:0000256" key="1">
    <source>
        <dbReference type="SAM" id="MobiDB-lite"/>
    </source>
</evidence>
<evidence type="ECO:0000313" key="2">
    <source>
        <dbReference type="EnsemblPlants" id="PGSC0003DMT400092249"/>
    </source>
</evidence>
<reference evidence="2" key="2">
    <citation type="submission" date="2015-06" db="UniProtKB">
        <authorList>
            <consortium name="EnsemblPlants"/>
        </authorList>
    </citation>
    <scope>IDENTIFICATION</scope>
    <source>
        <strain evidence="2">DM1-3 516 R44</strain>
    </source>
</reference>
<dbReference type="Gramene" id="PGSC0003DMT400092249">
    <property type="protein sequence ID" value="PGSC0003DMT400092249"/>
    <property type="gene ID" value="PGSC0003DMG400041820"/>
</dbReference>
<dbReference type="EnsemblPlants" id="PGSC0003DMT400092249">
    <property type="protein sequence ID" value="PGSC0003DMT400092249"/>
    <property type="gene ID" value="PGSC0003DMG400041820"/>
</dbReference>
<name>M1DPE3_SOLTU</name>
<reference evidence="3" key="1">
    <citation type="journal article" date="2011" name="Nature">
        <title>Genome sequence and analysis of the tuber crop potato.</title>
        <authorList>
            <consortium name="The Potato Genome Sequencing Consortium"/>
        </authorList>
    </citation>
    <scope>NUCLEOTIDE SEQUENCE [LARGE SCALE GENOMIC DNA]</scope>
    <source>
        <strain evidence="3">cv. DM1-3 516 R44</strain>
    </source>
</reference>
<sequence>MRWSTGPIDGPSVNPQTGDDIRRSQVQWHQTKHPCTPGRKIPSVFPHPNDDSMIIVGTNMSRNPQKAPPLSSIPRITRMGRSSHLVTTSRSRSLIQSEEGGTLAGESQSDYKSHSGSSSSGTSASSSDATSTGDVKDPPNNGVQPVHNAIEPNRWCVEGQYQIFNKGKIQNEQQKQALTITEERRVLTGCLHIVPTIEEL</sequence>
<accession>M1DPE3</accession>
<dbReference type="InParanoid" id="M1DPE3"/>
<dbReference type="HOGENOM" id="CLU_1368327_0_0_1"/>
<dbReference type="AlphaFoldDB" id="M1DPE3"/>
<feature type="compositionally biased region" description="Low complexity" evidence="1">
    <location>
        <begin position="107"/>
        <end position="133"/>
    </location>
</feature>
<dbReference type="PaxDb" id="4113-PGSC0003DMT400092249"/>
<evidence type="ECO:0008006" key="4">
    <source>
        <dbReference type="Google" id="ProtNLM"/>
    </source>
</evidence>
<keyword evidence="3" id="KW-1185">Reference proteome</keyword>
<feature type="compositionally biased region" description="Polar residues" evidence="1">
    <location>
        <begin position="84"/>
        <end position="96"/>
    </location>
</feature>